<dbReference type="PATRIC" id="fig|1263870.3.peg.3007"/>
<evidence type="ECO:0000313" key="3">
    <source>
        <dbReference type="Proteomes" id="UP000011885"/>
    </source>
</evidence>
<organism evidence="2 3">
    <name type="scientific">Rhodopirellula sallentina SM41</name>
    <dbReference type="NCBI Taxonomy" id="1263870"/>
    <lineage>
        <taxon>Bacteria</taxon>
        <taxon>Pseudomonadati</taxon>
        <taxon>Planctomycetota</taxon>
        <taxon>Planctomycetia</taxon>
        <taxon>Pirellulales</taxon>
        <taxon>Pirellulaceae</taxon>
        <taxon>Rhodopirellula</taxon>
    </lineage>
</organism>
<evidence type="ECO:0000256" key="1">
    <source>
        <dbReference type="SAM" id="MobiDB-lite"/>
    </source>
</evidence>
<feature type="region of interest" description="Disordered" evidence="1">
    <location>
        <begin position="1"/>
        <end position="21"/>
    </location>
</feature>
<dbReference type="AlphaFoldDB" id="M5UD20"/>
<sequence>MFSVAIGCSSSEPTSVADGLSQEQIDDYNALVEEEARRAADAGDIGKGE</sequence>
<evidence type="ECO:0008006" key="4">
    <source>
        <dbReference type="Google" id="ProtNLM"/>
    </source>
</evidence>
<proteinExistence type="predicted"/>
<protein>
    <recommendedName>
        <fullName evidence="4">Secreted protein</fullName>
    </recommendedName>
</protein>
<dbReference type="EMBL" id="ANOH01000198">
    <property type="protein sequence ID" value="EMI55741.1"/>
    <property type="molecule type" value="Genomic_DNA"/>
</dbReference>
<comment type="caution">
    <text evidence="2">The sequence shown here is derived from an EMBL/GenBank/DDBJ whole genome shotgun (WGS) entry which is preliminary data.</text>
</comment>
<reference evidence="2 3" key="1">
    <citation type="journal article" date="2013" name="Mar. Genomics">
        <title>Expression of sulfatases in Rhodopirellula baltica and the diversity of sulfatases in the genus Rhodopirellula.</title>
        <authorList>
            <person name="Wegner C.E."/>
            <person name="Richter-Heitmann T."/>
            <person name="Klindworth A."/>
            <person name="Klockow C."/>
            <person name="Richter M."/>
            <person name="Achstetter T."/>
            <person name="Glockner F.O."/>
            <person name="Harder J."/>
        </authorList>
    </citation>
    <scope>NUCLEOTIDE SEQUENCE [LARGE SCALE GENOMIC DNA]</scope>
    <source>
        <strain evidence="2 3">SM41</strain>
    </source>
</reference>
<keyword evidence="3" id="KW-1185">Reference proteome</keyword>
<gene>
    <name evidence="2" type="ORF">RSSM_02833</name>
</gene>
<dbReference type="Proteomes" id="UP000011885">
    <property type="component" value="Unassembled WGS sequence"/>
</dbReference>
<accession>M5UD20</accession>
<evidence type="ECO:0000313" key="2">
    <source>
        <dbReference type="EMBL" id="EMI55741.1"/>
    </source>
</evidence>
<name>M5UD20_9BACT</name>